<keyword evidence="2" id="KW-1185">Reference proteome</keyword>
<sequence length="178" mass="21348">MKIFDSQFQVYLQYLHQQPDELKYRYIKGRVMLKQKLKNSCRYQRLGKLNMDQFQLVKKHRIVKHKSRWRLEKKSGKWRKILCSYRNVHFSFLFKNQQSIIEYLKNPQQNEIMLPNTCFQFHIQNLINLGSFKSHEKLGGSVVIMVSLDQRKYSNVLQTKSHKILSESISADVQHQTG</sequence>
<dbReference type="EMBL" id="CAJJDP010000158">
    <property type="protein sequence ID" value="CAD8212086.1"/>
    <property type="molecule type" value="Genomic_DNA"/>
</dbReference>
<dbReference type="Proteomes" id="UP000683925">
    <property type="component" value="Unassembled WGS sequence"/>
</dbReference>
<evidence type="ECO:0000313" key="2">
    <source>
        <dbReference type="Proteomes" id="UP000683925"/>
    </source>
</evidence>
<evidence type="ECO:0000313" key="1">
    <source>
        <dbReference type="EMBL" id="CAD8212086.1"/>
    </source>
</evidence>
<reference evidence="1" key="1">
    <citation type="submission" date="2021-01" db="EMBL/GenBank/DDBJ databases">
        <authorList>
            <consortium name="Genoscope - CEA"/>
            <person name="William W."/>
        </authorList>
    </citation>
    <scope>NUCLEOTIDE SEQUENCE</scope>
</reference>
<comment type="caution">
    <text evidence="1">The sequence shown here is derived from an EMBL/GenBank/DDBJ whole genome shotgun (WGS) entry which is preliminary data.</text>
</comment>
<protein>
    <submittedName>
        <fullName evidence="1">Uncharacterized protein</fullName>
    </submittedName>
</protein>
<gene>
    <name evidence="1" type="ORF">POCTA_138.1.T1560108</name>
</gene>
<dbReference type="AlphaFoldDB" id="A0A8S1YC76"/>
<name>A0A8S1YC76_PAROT</name>
<proteinExistence type="predicted"/>
<organism evidence="1 2">
    <name type="scientific">Paramecium octaurelia</name>
    <dbReference type="NCBI Taxonomy" id="43137"/>
    <lineage>
        <taxon>Eukaryota</taxon>
        <taxon>Sar</taxon>
        <taxon>Alveolata</taxon>
        <taxon>Ciliophora</taxon>
        <taxon>Intramacronucleata</taxon>
        <taxon>Oligohymenophorea</taxon>
        <taxon>Peniculida</taxon>
        <taxon>Parameciidae</taxon>
        <taxon>Paramecium</taxon>
    </lineage>
</organism>
<accession>A0A8S1YC76</accession>